<keyword evidence="3" id="KW-1185">Reference proteome</keyword>
<sequence>MVDINDIIKLYTVHPNLDLIDKNFAEDCEFEAFNIPSFKVKGIEAIHEIFKAIGFYAKDIKISKYNYTHSSHSIVLNTQQEITFNILPFFKFNYRMIINIHKNKENKITKFEEITDLESVIQNIPFANYGYFNIIKPAFGYLMVKAGGYNRGFHNNGPTKIQATMERLSDNFVEKKEVNYSEPLIKLSKNFNGTATNQEKNDDMDGDVFNSKKIDIKDGSNNAWNRTPLNLHQ</sequence>
<feature type="domain" description="SigF-like NTF2-like" evidence="1">
    <location>
        <begin position="6"/>
        <end position="147"/>
    </location>
</feature>
<name>A0AAN7YPW3_9MYCE</name>
<reference evidence="2 3" key="1">
    <citation type="submission" date="2023-11" db="EMBL/GenBank/DDBJ databases">
        <title>Dfirmibasis_genome.</title>
        <authorList>
            <person name="Edelbroek B."/>
            <person name="Kjellin J."/>
            <person name="Jerlstrom-Hultqvist J."/>
            <person name="Soderbom F."/>
        </authorList>
    </citation>
    <scope>NUCLEOTIDE SEQUENCE [LARGE SCALE GENOMIC DNA]</scope>
    <source>
        <strain evidence="2 3">TNS-C-14</strain>
    </source>
</reference>
<gene>
    <name evidence="2" type="ORF">RB653_009152</name>
</gene>
<evidence type="ECO:0000259" key="1">
    <source>
        <dbReference type="Pfam" id="PF24840"/>
    </source>
</evidence>
<dbReference type="Proteomes" id="UP001344447">
    <property type="component" value="Unassembled WGS sequence"/>
</dbReference>
<dbReference type="Pfam" id="PF24840">
    <property type="entry name" value="NTF2_SigF"/>
    <property type="match status" value="1"/>
</dbReference>
<organism evidence="2 3">
    <name type="scientific">Dictyostelium firmibasis</name>
    <dbReference type="NCBI Taxonomy" id="79012"/>
    <lineage>
        <taxon>Eukaryota</taxon>
        <taxon>Amoebozoa</taxon>
        <taxon>Evosea</taxon>
        <taxon>Eumycetozoa</taxon>
        <taxon>Dictyostelia</taxon>
        <taxon>Dictyosteliales</taxon>
        <taxon>Dictyosteliaceae</taxon>
        <taxon>Dictyostelium</taxon>
    </lineage>
</organism>
<comment type="caution">
    <text evidence="2">The sequence shown here is derived from an EMBL/GenBank/DDBJ whole genome shotgun (WGS) entry which is preliminary data.</text>
</comment>
<evidence type="ECO:0000313" key="3">
    <source>
        <dbReference type="Proteomes" id="UP001344447"/>
    </source>
</evidence>
<dbReference type="AlphaFoldDB" id="A0AAN7YPW3"/>
<proteinExistence type="predicted"/>
<protein>
    <recommendedName>
        <fullName evidence="1">SigF-like NTF2-like domain-containing protein</fullName>
    </recommendedName>
</protein>
<dbReference type="EMBL" id="JAVFKY010000003">
    <property type="protein sequence ID" value="KAK5579469.1"/>
    <property type="molecule type" value="Genomic_DNA"/>
</dbReference>
<accession>A0AAN7YPW3</accession>
<evidence type="ECO:0000313" key="2">
    <source>
        <dbReference type="EMBL" id="KAK5579469.1"/>
    </source>
</evidence>
<dbReference type="InterPro" id="IPR057514">
    <property type="entry name" value="NTF2_SigF"/>
</dbReference>